<feature type="chain" id="PRO_5037253326" evidence="1">
    <location>
        <begin position="21"/>
        <end position="144"/>
    </location>
</feature>
<gene>
    <name evidence="3" type="ORF">JAO82_09355</name>
</gene>
<proteinExistence type="predicted"/>
<feature type="signal peptide" evidence="1">
    <location>
        <begin position="1"/>
        <end position="20"/>
    </location>
</feature>
<dbReference type="RefSeq" id="WP_198686108.1">
    <property type="nucleotide sequence ID" value="NZ_JAEIJD010000006.1"/>
</dbReference>
<dbReference type="Gene3D" id="3.30.310.70">
    <property type="entry name" value="TT1751-like domain"/>
    <property type="match status" value="1"/>
</dbReference>
<dbReference type="InterPro" id="IPR035923">
    <property type="entry name" value="TT1751-like_sf"/>
</dbReference>
<dbReference type="AlphaFoldDB" id="A0A934M1X8"/>
<evidence type="ECO:0000259" key="2">
    <source>
        <dbReference type="Pfam" id="PF03625"/>
    </source>
</evidence>
<evidence type="ECO:0000313" key="3">
    <source>
        <dbReference type="EMBL" id="MBI6630086.1"/>
    </source>
</evidence>
<sequence length="144" mass="15812">MKKLFGPVIALCIAAAPALAEDQVITRSYDGSYEDALFSLENAIVNRGLVIDHRSSVGDMLERTRADIGGEKIFDSADVFLFCSAQISRQVMETDPANIAYCPYGIFVTNRDGEIEIGYRSYPDESMDAVEELLDEIVADATAF</sequence>
<reference evidence="3" key="1">
    <citation type="submission" date="2020-12" db="EMBL/GenBank/DDBJ databases">
        <title>Pontibaca salina gen. nov., sp. nov., isolated from marine sediment.</title>
        <authorList>
            <person name="Bo J."/>
            <person name="Wang S."/>
            <person name="Song X."/>
            <person name="Du Z."/>
        </authorList>
    </citation>
    <scope>NUCLEOTIDE SEQUENCE</scope>
    <source>
        <strain evidence="3">S1109L</strain>
    </source>
</reference>
<dbReference type="SUPFAM" id="SSF103247">
    <property type="entry name" value="TT1751-like"/>
    <property type="match status" value="1"/>
</dbReference>
<comment type="caution">
    <text evidence="3">The sequence shown here is derived from an EMBL/GenBank/DDBJ whole genome shotgun (WGS) entry which is preliminary data.</text>
</comment>
<dbReference type="Pfam" id="PF03625">
    <property type="entry name" value="DUF302"/>
    <property type="match status" value="1"/>
</dbReference>
<dbReference type="EMBL" id="JAEIJD010000006">
    <property type="protein sequence ID" value="MBI6630086.1"/>
    <property type="molecule type" value="Genomic_DNA"/>
</dbReference>
<accession>A0A934M1X8</accession>
<organism evidence="3 4">
    <name type="scientific">Pontibaca salina</name>
    <dbReference type="NCBI Taxonomy" id="2795731"/>
    <lineage>
        <taxon>Bacteria</taxon>
        <taxon>Pseudomonadati</taxon>
        <taxon>Pseudomonadota</taxon>
        <taxon>Alphaproteobacteria</taxon>
        <taxon>Rhodobacterales</taxon>
        <taxon>Roseobacteraceae</taxon>
        <taxon>Pontibaca</taxon>
    </lineage>
</organism>
<keyword evidence="1" id="KW-0732">Signal</keyword>
<name>A0A934M1X8_9RHOB</name>
<dbReference type="Proteomes" id="UP000613255">
    <property type="component" value="Unassembled WGS sequence"/>
</dbReference>
<keyword evidence="4" id="KW-1185">Reference proteome</keyword>
<evidence type="ECO:0000313" key="4">
    <source>
        <dbReference type="Proteomes" id="UP000613255"/>
    </source>
</evidence>
<protein>
    <submittedName>
        <fullName evidence="3">DUF302 domain-containing protein</fullName>
    </submittedName>
</protein>
<evidence type="ECO:0000256" key="1">
    <source>
        <dbReference type="SAM" id="SignalP"/>
    </source>
</evidence>
<dbReference type="InterPro" id="IPR005180">
    <property type="entry name" value="DUF302"/>
</dbReference>
<feature type="domain" description="DUF302" evidence="2">
    <location>
        <begin position="74"/>
        <end position="119"/>
    </location>
</feature>